<evidence type="ECO:0000313" key="2">
    <source>
        <dbReference type="EMBL" id="VBA41767.1"/>
    </source>
</evidence>
<dbReference type="InterPro" id="IPR007367">
    <property type="entry name" value="DUF433"/>
</dbReference>
<evidence type="ECO:0000259" key="1">
    <source>
        <dbReference type="Pfam" id="PF21321"/>
    </source>
</evidence>
<evidence type="ECO:0000313" key="3">
    <source>
        <dbReference type="Proteomes" id="UP000267289"/>
    </source>
</evidence>
<dbReference type="InterPro" id="IPR017277">
    <property type="entry name" value="VapB45-like"/>
</dbReference>
<dbReference type="RefSeq" id="WP_075542769.1">
    <property type="nucleotide sequence ID" value="NZ_UPHQ01000192.1"/>
</dbReference>
<dbReference type="Proteomes" id="UP000267289">
    <property type="component" value="Unassembled WGS sequence"/>
</dbReference>
<organism evidence="2 3">
    <name type="scientific">Mycobacterium innocens</name>
    <dbReference type="NCBI Taxonomy" id="2341083"/>
    <lineage>
        <taxon>Bacteria</taxon>
        <taxon>Bacillati</taxon>
        <taxon>Actinomycetota</taxon>
        <taxon>Actinomycetes</taxon>
        <taxon>Mycobacteriales</taxon>
        <taxon>Mycobacteriaceae</taxon>
        <taxon>Mycobacterium</taxon>
    </lineage>
</organism>
<dbReference type="PIRSF" id="PIRSF037738">
    <property type="entry name" value="UCP037738"/>
    <property type="match status" value="1"/>
</dbReference>
<dbReference type="InterPro" id="IPR048708">
    <property type="entry name" value="VapB45-like_HTH"/>
</dbReference>
<proteinExistence type="predicted"/>
<dbReference type="Pfam" id="PF04255">
    <property type="entry name" value="DUF433"/>
    <property type="match status" value="1"/>
</dbReference>
<gene>
    <name evidence="2" type="ORF">LAUMK13_03715</name>
</gene>
<sequence length="239" mass="26127">MTGKQLPDLRFDVPLYTLTEASRYLLVSRATLATWADGYERRPANAPTVKGQPIITALPHRAGSYARLPFVGIAEAYVLNAFRRAGVPMQRIRPSLDWLIKNVGPHALASQDLCTDGAEVLWRFAERSGEGSPDDQVVRGLIVPRSGQYVFKEIVEHYLKQISFADDRLASMIRLPQYGEANVVLDPCRGYGQPLFDGSGVRVADVLGPLRAGATFRAVADDYGVTVAQLQDAVDAIAA</sequence>
<dbReference type="OrthoDB" id="5140481at2"/>
<dbReference type="SUPFAM" id="SSF46689">
    <property type="entry name" value="Homeodomain-like"/>
    <property type="match status" value="1"/>
</dbReference>
<accession>A0A498Q8T2</accession>
<protein>
    <submittedName>
        <fullName evidence="2">Antitoxin VapB45</fullName>
    </submittedName>
</protein>
<reference evidence="2 3" key="1">
    <citation type="submission" date="2018-09" db="EMBL/GenBank/DDBJ databases">
        <authorList>
            <person name="Tagini F."/>
        </authorList>
    </citation>
    <scope>NUCLEOTIDE SEQUENCE [LARGE SCALE GENOMIC DNA]</scope>
    <source>
        <strain evidence="2 3">MK13</strain>
    </source>
</reference>
<dbReference type="AlphaFoldDB" id="A0A498Q8T2"/>
<keyword evidence="3" id="KW-1185">Reference proteome</keyword>
<name>A0A498Q8T2_9MYCO</name>
<dbReference type="EMBL" id="UPHQ01000192">
    <property type="protein sequence ID" value="VBA41767.1"/>
    <property type="molecule type" value="Genomic_DNA"/>
</dbReference>
<feature type="domain" description="Putative antitoxin VapB45-like DNA-binding HTH" evidence="1">
    <location>
        <begin position="14"/>
        <end position="96"/>
    </location>
</feature>
<dbReference type="InterPro" id="IPR009057">
    <property type="entry name" value="Homeodomain-like_sf"/>
</dbReference>
<dbReference type="Pfam" id="PF21321">
    <property type="entry name" value="HTH_66"/>
    <property type="match status" value="1"/>
</dbReference>